<dbReference type="Gene3D" id="3.40.718.10">
    <property type="entry name" value="Isopropylmalate Dehydrogenase"/>
    <property type="match status" value="1"/>
</dbReference>
<dbReference type="SUPFAM" id="SSF53659">
    <property type="entry name" value="Isocitrate/Isopropylmalate dehydrogenase-like"/>
    <property type="match status" value="1"/>
</dbReference>
<organism evidence="4">
    <name type="scientific">marine metagenome</name>
    <dbReference type="NCBI Taxonomy" id="408172"/>
    <lineage>
        <taxon>unclassified sequences</taxon>
        <taxon>metagenomes</taxon>
        <taxon>ecological metagenomes</taxon>
    </lineage>
</organism>
<keyword evidence="3" id="KW-0520">NAD</keyword>
<feature type="non-terminal residue" evidence="4">
    <location>
        <position position="96"/>
    </location>
</feature>
<evidence type="ECO:0000256" key="1">
    <source>
        <dbReference type="ARBA" id="ARBA00022723"/>
    </source>
</evidence>
<dbReference type="EMBL" id="UINC01165737">
    <property type="protein sequence ID" value="SVD67298.1"/>
    <property type="molecule type" value="Genomic_DNA"/>
</dbReference>
<name>A0A382XAD3_9ZZZZ</name>
<proteinExistence type="predicted"/>
<dbReference type="InterPro" id="IPR005255">
    <property type="entry name" value="PdxA_fam"/>
</dbReference>
<evidence type="ECO:0000313" key="4">
    <source>
        <dbReference type="EMBL" id="SVD67298.1"/>
    </source>
</evidence>
<accession>A0A382XAD3</accession>
<evidence type="ECO:0000256" key="3">
    <source>
        <dbReference type="ARBA" id="ARBA00023027"/>
    </source>
</evidence>
<dbReference type="GO" id="GO:0051287">
    <property type="term" value="F:NAD binding"/>
    <property type="evidence" value="ECO:0007669"/>
    <property type="project" value="InterPro"/>
</dbReference>
<reference evidence="4" key="1">
    <citation type="submission" date="2018-05" db="EMBL/GenBank/DDBJ databases">
        <authorList>
            <person name="Lanie J.A."/>
            <person name="Ng W.-L."/>
            <person name="Kazmierczak K.M."/>
            <person name="Andrzejewski T.M."/>
            <person name="Davidsen T.M."/>
            <person name="Wayne K.J."/>
            <person name="Tettelin H."/>
            <person name="Glass J.I."/>
            <person name="Rusch D."/>
            <person name="Podicherti R."/>
            <person name="Tsui H.-C.T."/>
            <person name="Winkler M.E."/>
        </authorList>
    </citation>
    <scope>NUCLEOTIDE SEQUENCE</scope>
</reference>
<evidence type="ECO:0000256" key="2">
    <source>
        <dbReference type="ARBA" id="ARBA00023002"/>
    </source>
</evidence>
<dbReference type="GO" id="GO:0016491">
    <property type="term" value="F:oxidoreductase activity"/>
    <property type="evidence" value="ECO:0007669"/>
    <property type="project" value="UniProtKB-KW"/>
</dbReference>
<dbReference type="PANTHER" id="PTHR30004:SF6">
    <property type="entry name" value="D-THREONATE 4-PHOSPHATE DEHYDROGENASE"/>
    <property type="match status" value="1"/>
</dbReference>
<dbReference type="AlphaFoldDB" id="A0A382XAD3"/>
<dbReference type="GO" id="GO:0046872">
    <property type="term" value="F:metal ion binding"/>
    <property type="evidence" value="ECO:0007669"/>
    <property type="project" value="UniProtKB-KW"/>
</dbReference>
<keyword evidence="1" id="KW-0479">Metal-binding</keyword>
<gene>
    <name evidence="4" type="ORF">METZ01_LOCUS420152</name>
</gene>
<keyword evidence="2" id="KW-0560">Oxidoreductase</keyword>
<protein>
    <recommendedName>
        <fullName evidence="5">4-hydroxythreonine-4-phosphate dehydrogenase PdxA</fullName>
    </recommendedName>
</protein>
<evidence type="ECO:0008006" key="5">
    <source>
        <dbReference type="Google" id="ProtNLM"/>
    </source>
</evidence>
<dbReference type="PANTHER" id="PTHR30004">
    <property type="entry name" value="4-HYDROXYTHREONINE-4-PHOSPHATE DEHYDROGENASE"/>
    <property type="match status" value="1"/>
</dbReference>
<sequence>MGKPLIFITIGDPAGIGPEVTIKSLNDIGYRDDYNTVVIGSADILSKTMQTCGIDLKIKPIKSIEEVNDDHKYINLLDLNNTPAKLQIGQIDPRSG</sequence>